<dbReference type="PANTHER" id="PTHR24096">
    <property type="entry name" value="LONG-CHAIN-FATTY-ACID--COA LIGASE"/>
    <property type="match status" value="1"/>
</dbReference>
<dbReference type="InterPro" id="IPR000873">
    <property type="entry name" value="AMP-dep_synth/lig_dom"/>
</dbReference>
<gene>
    <name evidence="3" type="ORF">J2800_002622</name>
</gene>
<feature type="domain" description="AMP-dependent synthetase/ligase" evidence="1">
    <location>
        <begin position="23"/>
        <end position="373"/>
    </location>
</feature>
<dbReference type="PANTHER" id="PTHR24096:SF267">
    <property type="entry name" value="MALONATE--COA LIGASE ACSF3, MITOCHONDRIAL"/>
    <property type="match status" value="1"/>
</dbReference>
<comment type="caution">
    <text evidence="3">The sequence shown here is derived from an EMBL/GenBank/DDBJ whole genome shotgun (WGS) entry which is preliminary data.</text>
</comment>
<dbReference type="Proteomes" id="UP001262754">
    <property type="component" value="Unassembled WGS sequence"/>
</dbReference>
<proteinExistence type="predicted"/>
<accession>A0ABU1N0B0</accession>
<organism evidence="3 4">
    <name type="scientific">Caulobacter rhizosphaerae</name>
    <dbReference type="NCBI Taxonomy" id="2010972"/>
    <lineage>
        <taxon>Bacteria</taxon>
        <taxon>Pseudomonadati</taxon>
        <taxon>Pseudomonadota</taxon>
        <taxon>Alphaproteobacteria</taxon>
        <taxon>Caulobacterales</taxon>
        <taxon>Caulobacteraceae</taxon>
        <taxon>Caulobacter</taxon>
    </lineage>
</organism>
<evidence type="ECO:0000259" key="2">
    <source>
        <dbReference type="Pfam" id="PF13193"/>
    </source>
</evidence>
<evidence type="ECO:0000259" key="1">
    <source>
        <dbReference type="Pfam" id="PF00501"/>
    </source>
</evidence>
<name>A0ABU1N0B0_9CAUL</name>
<dbReference type="Gene3D" id="3.30.300.30">
    <property type="match status" value="1"/>
</dbReference>
<dbReference type="InterPro" id="IPR042099">
    <property type="entry name" value="ANL_N_sf"/>
</dbReference>
<protein>
    <submittedName>
        <fullName evidence="3">Acyl-CoA synthetase (AMP-forming)/AMP-acid ligase II</fullName>
    </submittedName>
</protein>
<dbReference type="Pfam" id="PF13193">
    <property type="entry name" value="AMP-binding_C"/>
    <property type="match status" value="1"/>
</dbReference>
<keyword evidence="4" id="KW-1185">Reference proteome</keyword>
<evidence type="ECO:0000313" key="3">
    <source>
        <dbReference type="EMBL" id="MDR6531869.1"/>
    </source>
</evidence>
<keyword evidence="3" id="KW-0436">Ligase</keyword>
<dbReference type="InterPro" id="IPR045851">
    <property type="entry name" value="AMP-bd_C_sf"/>
</dbReference>
<dbReference type="PROSITE" id="PS00455">
    <property type="entry name" value="AMP_BINDING"/>
    <property type="match status" value="1"/>
</dbReference>
<dbReference type="Pfam" id="PF00501">
    <property type="entry name" value="AMP-binding"/>
    <property type="match status" value="1"/>
</dbReference>
<evidence type="ECO:0000313" key="4">
    <source>
        <dbReference type="Proteomes" id="UP001262754"/>
    </source>
</evidence>
<dbReference type="SUPFAM" id="SSF56801">
    <property type="entry name" value="Acetyl-CoA synthetase-like"/>
    <property type="match status" value="1"/>
</dbReference>
<reference evidence="3 4" key="1">
    <citation type="submission" date="2023-07" db="EMBL/GenBank/DDBJ databases">
        <title>Sorghum-associated microbial communities from plants grown in Nebraska, USA.</title>
        <authorList>
            <person name="Schachtman D."/>
        </authorList>
    </citation>
    <scope>NUCLEOTIDE SEQUENCE [LARGE SCALE GENOMIC DNA]</scope>
    <source>
        <strain evidence="3 4">DS2154</strain>
    </source>
</reference>
<feature type="domain" description="AMP-binding enzyme C-terminal" evidence="2">
    <location>
        <begin position="429"/>
        <end position="505"/>
    </location>
</feature>
<dbReference type="GO" id="GO:0016874">
    <property type="term" value="F:ligase activity"/>
    <property type="evidence" value="ECO:0007669"/>
    <property type="project" value="UniProtKB-KW"/>
</dbReference>
<dbReference type="RefSeq" id="WP_310032094.1">
    <property type="nucleotide sequence ID" value="NZ_JAVDRL010000007.1"/>
</dbReference>
<dbReference type="InterPro" id="IPR020845">
    <property type="entry name" value="AMP-binding_CS"/>
</dbReference>
<dbReference type="InterPro" id="IPR025110">
    <property type="entry name" value="AMP-bd_C"/>
</dbReference>
<dbReference type="Gene3D" id="3.40.50.12780">
    <property type="entry name" value="N-terminal domain of ligase-like"/>
    <property type="match status" value="1"/>
</dbReference>
<dbReference type="EMBL" id="JAVDRL010000007">
    <property type="protein sequence ID" value="MDR6531869.1"/>
    <property type="molecule type" value="Genomic_DNA"/>
</dbReference>
<sequence>MSPTIVDMITADYGVMGDILRLRAADSPDHPAVIMETGEAVTYAQFDALADRVAAALQRDGVGQGEAVAVCALSSIPYAALFLGALRAGVAVAPLAPSSTPEAIAGMVADCGARMFFMDAGVAEAQASAPASARAVALDGSGFAETFDAWLAPVGAVPAAATIAPDDPFNIIYSSGTTGAPKGIIQSHGMRWKHVFRGDAVGYGSEAVTLLSTPLYSNTTLVCFFPTLAGGGTVVLMRKFDAGKYLELAQRHRMTHTMLVPVQYRRLMDRPDFGDFDLSSTQLKFCTSAPFAAELKAQVLARWPGGLVEYFGMTEGGGTCILMAHEHPDKLHTVGRPAPGHDIRLIDEDGVQVGPGVVGEIVGRSAGMMSGYHGQPGKTAEATWISPEGLSFIRTGDIGRFDEDGFLTLMDRKKDMIISGGFNVYPSDIEAQIVQHPDVVEAAVVGVPSDAWGESPVAFVALKSPGEGRIDADGLRSWVNARLGKTQRLADLKLVQSLPRSHIGKVLKRELRDAWTASA</sequence>